<keyword evidence="3" id="KW-1185">Reference proteome</keyword>
<evidence type="ECO:0008006" key="4">
    <source>
        <dbReference type="Google" id="ProtNLM"/>
    </source>
</evidence>
<name>A0ABN1HBD2_9ACTN</name>
<accession>A0ABN1HBD2</accession>
<dbReference type="Gene3D" id="2.40.480.10">
    <property type="entry name" value="Allene oxide cyclase-like"/>
    <property type="match status" value="1"/>
</dbReference>
<sequence length="169" mass="17457">MKLKKPILATIGALTAFAVIAGPLALARKDSDPRVVAPTPRVLTATEQVSKDRDIRPTGSSLGDEFVLSQSLTEGGVAVGTADTSCTFVRVVREDGKATPLAISLQCTGVAEIGPDLLLFQGVNSFSPTSPSVSRFVVTGGTGKFRDARGEVRVTETGKGTSAIALDLA</sequence>
<dbReference type="InterPro" id="IPR044859">
    <property type="entry name" value="Allene_oxi_cyc_Dirigent"/>
</dbReference>
<protein>
    <recommendedName>
        <fullName evidence="4">Dirigent protein</fullName>
    </recommendedName>
</protein>
<evidence type="ECO:0000313" key="3">
    <source>
        <dbReference type="Proteomes" id="UP001500957"/>
    </source>
</evidence>
<dbReference type="EMBL" id="BAAAHE010000050">
    <property type="protein sequence ID" value="GAA0636558.1"/>
    <property type="molecule type" value="Genomic_DNA"/>
</dbReference>
<reference evidence="2 3" key="1">
    <citation type="journal article" date="2019" name="Int. J. Syst. Evol. Microbiol.">
        <title>The Global Catalogue of Microorganisms (GCM) 10K type strain sequencing project: providing services to taxonomists for standard genome sequencing and annotation.</title>
        <authorList>
            <consortium name="The Broad Institute Genomics Platform"/>
            <consortium name="The Broad Institute Genome Sequencing Center for Infectious Disease"/>
            <person name="Wu L."/>
            <person name="Ma J."/>
        </authorList>
    </citation>
    <scope>NUCLEOTIDE SEQUENCE [LARGE SCALE GENOMIC DNA]</scope>
    <source>
        <strain evidence="2 3">JCM 10671</strain>
    </source>
</reference>
<comment type="caution">
    <text evidence="2">The sequence shown here is derived from an EMBL/GenBank/DDBJ whole genome shotgun (WGS) entry which is preliminary data.</text>
</comment>
<organism evidence="2 3">
    <name type="scientific">Sporichthya brevicatena</name>
    <dbReference type="NCBI Taxonomy" id="171442"/>
    <lineage>
        <taxon>Bacteria</taxon>
        <taxon>Bacillati</taxon>
        <taxon>Actinomycetota</taxon>
        <taxon>Actinomycetes</taxon>
        <taxon>Sporichthyales</taxon>
        <taxon>Sporichthyaceae</taxon>
        <taxon>Sporichthya</taxon>
    </lineage>
</organism>
<gene>
    <name evidence="2" type="ORF">GCM10009547_46060</name>
</gene>
<feature type="signal peptide" evidence="1">
    <location>
        <begin position="1"/>
        <end position="21"/>
    </location>
</feature>
<dbReference type="RefSeq" id="WP_344609254.1">
    <property type="nucleotide sequence ID" value="NZ_BAAAHE010000050.1"/>
</dbReference>
<proteinExistence type="predicted"/>
<dbReference type="Proteomes" id="UP001500957">
    <property type="component" value="Unassembled WGS sequence"/>
</dbReference>
<evidence type="ECO:0000313" key="2">
    <source>
        <dbReference type="EMBL" id="GAA0636558.1"/>
    </source>
</evidence>
<evidence type="ECO:0000256" key="1">
    <source>
        <dbReference type="SAM" id="SignalP"/>
    </source>
</evidence>
<feature type="chain" id="PRO_5045665449" description="Dirigent protein" evidence="1">
    <location>
        <begin position="22"/>
        <end position="169"/>
    </location>
</feature>
<keyword evidence="1" id="KW-0732">Signal</keyword>